<dbReference type="RefSeq" id="XP_068370129.1">
    <property type="nucleotide sequence ID" value="XM_068513738.1"/>
</dbReference>
<feature type="coiled-coil region" evidence="1">
    <location>
        <begin position="694"/>
        <end position="769"/>
    </location>
</feature>
<name>A0A1J4L0F2_9EUKA</name>
<evidence type="ECO:0000256" key="2">
    <source>
        <dbReference type="SAM" id="MobiDB-lite"/>
    </source>
</evidence>
<feature type="compositionally biased region" description="Low complexity" evidence="2">
    <location>
        <begin position="617"/>
        <end position="627"/>
    </location>
</feature>
<reference evidence="3" key="1">
    <citation type="submission" date="2016-10" db="EMBL/GenBank/DDBJ databases">
        <authorList>
            <person name="Benchimol M."/>
            <person name="Almeida L.G."/>
            <person name="Vasconcelos A.T."/>
            <person name="Perreira-Neves A."/>
            <person name="Rosa I.A."/>
            <person name="Tasca T."/>
            <person name="Bogo M.R."/>
            <person name="de Souza W."/>
        </authorList>
    </citation>
    <scope>NUCLEOTIDE SEQUENCE [LARGE SCALE GENOMIC DNA]</scope>
    <source>
        <strain evidence="3">K</strain>
    </source>
</reference>
<dbReference type="EMBL" id="MLAK01000049">
    <property type="protein sequence ID" value="OHT16993.1"/>
    <property type="molecule type" value="Genomic_DNA"/>
</dbReference>
<dbReference type="OrthoDB" id="10656245at2759"/>
<evidence type="ECO:0000256" key="1">
    <source>
        <dbReference type="SAM" id="Coils"/>
    </source>
</evidence>
<evidence type="ECO:0000313" key="4">
    <source>
        <dbReference type="Proteomes" id="UP000179807"/>
    </source>
</evidence>
<dbReference type="VEuPathDB" id="TrichDB:TRFO_41383"/>
<feature type="coiled-coil region" evidence="1">
    <location>
        <begin position="402"/>
        <end position="482"/>
    </location>
</feature>
<dbReference type="Proteomes" id="UP000179807">
    <property type="component" value="Unassembled WGS sequence"/>
</dbReference>
<organism evidence="3 4">
    <name type="scientific">Tritrichomonas foetus</name>
    <dbReference type="NCBI Taxonomy" id="1144522"/>
    <lineage>
        <taxon>Eukaryota</taxon>
        <taxon>Metamonada</taxon>
        <taxon>Parabasalia</taxon>
        <taxon>Tritrichomonadida</taxon>
        <taxon>Tritrichomonadidae</taxon>
        <taxon>Tritrichomonas</taxon>
    </lineage>
</organism>
<gene>
    <name evidence="3" type="ORF">TRFO_41383</name>
</gene>
<dbReference type="GeneID" id="94848442"/>
<feature type="compositionally biased region" description="Polar residues" evidence="2">
    <location>
        <begin position="1"/>
        <end position="12"/>
    </location>
</feature>
<feature type="compositionally biased region" description="Polar residues" evidence="2">
    <location>
        <begin position="20"/>
        <end position="42"/>
    </location>
</feature>
<evidence type="ECO:0000313" key="3">
    <source>
        <dbReference type="EMBL" id="OHT16993.1"/>
    </source>
</evidence>
<comment type="caution">
    <text evidence="3">The sequence shown here is derived from an EMBL/GenBank/DDBJ whole genome shotgun (WGS) entry which is preliminary data.</text>
</comment>
<accession>A0A1J4L0F2</accession>
<proteinExistence type="predicted"/>
<dbReference type="AlphaFoldDB" id="A0A1J4L0F2"/>
<protein>
    <submittedName>
        <fullName evidence="3">Uncharacterized protein</fullName>
    </submittedName>
</protein>
<feature type="region of interest" description="Disordered" evidence="2">
    <location>
        <begin position="1"/>
        <end position="42"/>
    </location>
</feature>
<keyword evidence="4" id="KW-1185">Reference proteome</keyword>
<feature type="region of interest" description="Disordered" evidence="2">
    <location>
        <begin position="604"/>
        <end position="627"/>
    </location>
</feature>
<keyword evidence="1" id="KW-0175">Coiled coil</keyword>
<sequence length="1073" mass="122671">MALTSRPSSSPTKGVLKRGMSQTLGRQSNVLKKNNQPATQTPTISHVKMTADIANMLEIKSKIDEIFALSNKVIKDNETTPDVEKILGPTLNTIKQSHSTFHKAGTQYFVNFATMQESAKTNQVLSSASVRIARETFTQDWKMFSNTIDSLTSSHPPPHSKEIIAKFQAVRSSMDYIKNTNENRKYPAKHLSKYITNIQSLCDNLCTNVIDVFTQPSFPNFETDLLTSYITNVKSFLGIINNAFSNDFLQSGVMLFDLSRVKANIFADCNEIILSLKSAFAFPVTMGEIKTLKDEVNVLIQEAIEKLSIPFAVVKPNGAVASQQIASEERKRSINQIEEEIAEDMQPIIPPKIDEYSDAVKKVRTFVKSIESIIHCKHIYTGNVWDDITEALDQIKIFKQFSDDQAQQIRNLENKINQLNDNDSTKEILYTSRKEVLQNQLKEQLNRYTVLQNEFCAFRTKYDDLQAAYHEKDKNLKFLRESGDAVLLKSGLMDIGKSFLDDDEELNIPYDISEKDLIEKIKELKENYVNKECKYCSQYKNMISNMTCIIKGITNTQDDEPMKVLDSLKITVSNLKNELNSLCRMNSLMKKSLTKSLNILERQNQNSNENDNETTHENNNISNRNNNTDICNKSNCSLSIGRMNGNTSMSQFSEKEDEKKLVSIFENEIGNFFKNRQNVENSFHKKEETYLKTLRQISSKLSKLLQDNKQEELKPMTTSVNEIRNQILDVISSQLRSLRDNLATNQNERNELKNKIDKLMKQREETIKCFSHAFGLIFKENSDEFLEVIIQQVVSINSKLSEDARNFKNKTNSLKNDIAAINTRLIGVSGNTSNTNISSTDEIVKLIYKNIEIIQDQKEDLIQKSRINEETPFKQCFWSILFKNDPTAKEKDYSNEELIEKVINIIEEKGKMKDYFPISTLLDIFDPVFLKCELFKTNNQQNQNSYNSDKNENLILIDANHNLLAENPFICLQNLSKALQSYINTLISIRTLGNDVGLVFRSFDGTYDSIDPNSESFPAFQERVHTLQASLDRIAPKVSDGNLLKILYKFASYTIRSVDFIGLQKVIYNSNSE</sequence>